<dbReference type="SUPFAM" id="SSF53328">
    <property type="entry name" value="Formyltransferase"/>
    <property type="match status" value="1"/>
</dbReference>
<dbReference type="EMBL" id="MU150235">
    <property type="protein sequence ID" value="KAF9467776.1"/>
    <property type="molecule type" value="Genomic_DNA"/>
</dbReference>
<dbReference type="InterPro" id="IPR005793">
    <property type="entry name" value="Formyl_trans_C"/>
</dbReference>
<dbReference type="GO" id="GO:0004479">
    <property type="term" value="F:methionyl-tRNA formyltransferase activity"/>
    <property type="evidence" value="ECO:0007669"/>
    <property type="project" value="UniProtKB-EC"/>
</dbReference>
<reference evidence="7" key="1">
    <citation type="submission" date="2020-11" db="EMBL/GenBank/DDBJ databases">
        <authorList>
            <consortium name="DOE Joint Genome Institute"/>
            <person name="Ahrendt S."/>
            <person name="Riley R."/>
            <person name="Andreopoulos W."/>
            <person name="Labutti K."/>
            <person name="Pangilinan J."/>
            <person name="Ruiz-Duenas F.J."/>
            <person name="Barrasa J.M."/>
            <person name="Sanchez-Garcia M."/>
            <person name="Camarero S."/>
            <person name="Miyauchi S."/>
            <person name="Serrano A."/>
            <person name="Linde D."/>
            <person name="Babiker R."/>
            <person name="Drula E."/>
            <person name="Ayuso-Fernandez I."/>
            <person name="Pacheco R."/>
            <person name="Padilla G."/>
            <person name="Ferreira P."/>
            <person name="Barriuso J."/>
            <person name="Kellner H."/>
            <person name="Castanera R."/>
            <person name="Alfaro M."/>
            <person name="Ramirez L."/>
            <person name="Pisabarro A.G."/>
            <person name="Kuo A."/>
            <person name="Tritt A."/>
            <person name="Lipzen A."/>
            <person name="He G."/>
            <person name="Yan M."/>
            <person name="Ng V."/>
            <person name="Cullen D."/>
            <person name="Martin F."/>
            <person name="Rosso M.-N."/>
            <person name="Henrissat B."/>
            <person name="Hibbett D."/>
            <person name="Martinez A.T."/>
            <person name="Grigoriev I.V."/>
        </authorList>
    </citation>
    <scope>NUCLEOTIDE SEQUENCE</scope>
    <source>
        <strain evidence="7">CBS 247.69</strain>
    </source>
</reference>
<dbReference type="GO" id="GO:0005739">
    <property type="term" value="C:mitochondrion"/>
    <property type="evidence" value="ECO:0007669"/>
    <property type="project" value="TreeGrafter"/>
</dbReference>
<dbReference type="InterPro" id="IPR011034">
    <property type="entry name" value="Formyl_transferase-like_C_sf"/>
</dbReference>
<evidence type="ECO:0000259" key="5">
    <source>
        <dbReference type="Pfam" id="PF00551"/>
    </source>
</evidence>
<dbReference type="InterPro" id="IPR002376">
    <property type="entry name" value="Formyl_transf_N"/>
</dbReference>
<gene>
    <name evidence="7" type="ORF">BDZ94DRAFT_1247689</name>
</gene>
<name>A0A9P5YH77_9AGAR</name>
<keyword evidence="8" id="KW-1185">Reference proteome</keyword>
<evidence type="ECO:0000256" key="3">
    <source>
        <dbReference type="ARBA" id="ARBA00022679"/>
    </source>
</evidence>
<evidence type="ECO:0000256" key="4">
    <source>
        <dbReference type="ARBA" id="ARBA00022917"/>
    </source>
</evidence>
<dbReference type="SUPFAM" id="SSF50486">
    <property type="entry name" value="FMT C-terminal domain-like"/>
    <property type="match status" value="1"/>
</dbReference>
<dbReference type="AlphaFoldDB" id="A0A9P5YH77"/>
<evidence type="ECO:0000313" key="8">
    <source>
        <dbReference type="Proteomes" id="UP000807353"/>
    </source>
</evidence>
<dbReference type="InterPro" id="IPR036477">
    <property type="entry name" value="Formyl_transf_N_sf"/>
</dbReference>
<dbReference type="PANTHER" id="PTHR11138:SF5">
    <property type="entry name" value="METHIONYL-TRNA FORMYLTRANSFERASE, MITOCHONDRIAL"/>
    <property type="match status" value="1"/>
</dbReference>
<keyword evidence="3 7" id="KW-0808">Transferase</keyword>
<evidence type="ECO:0000313" key="7">
    <source>
        <dbReference type="EMBL" id="KAF9467776.1"/>
    </source>
</evidence>
<sequence length="387" mass="42433">MLAHKSPFPWGSRPGASWARRLPRFSSRCLNSSPVHPRFKILYLGRDEFSCLVLKELHGAPDVWESITIATNPNERIGRRGTQLTVSPLKLLGESLRLPVHLIPHTKPEFRQWRPPSPFSPSQPPPSDHLVITASFGRILSPVHLSMFAPTRRLNVHPSLLPIYRGPAPIQHTILNGDKETGVCVIQMLKFKEGIDAGPVWGSSRMPVNDGASFTGLRDTLARAGGQSLVSVLRDMQTGKAISTPQSPLGLLPHAPVISVVDSIVDFSTMSAASIVRRHRAISHHKPLVTSLSTEKTLQLHSPSIFTEPVINLTQTPGTASYHKPTQAMIISCSDNSVLSVPLLKQEGKSLMKAKDWWNGAKGLGLVHNGEVRFTAEFAHRILSGQC</sequence>
<comment type="similarity">
    <text evidence="1">Belongs to the Fmt family.</text>
</comment>
<feature type="domain" description="Formyl transferase C-terminal" evidence="6">
    <location>
        <begin position="261"/>
        <end position="361"/>
    </location>
</feature>
<protein>
    <recommendedName>
        <fullName evidence="2">methionyl-tRNA formyltransferase</fullName>
        <ecNumber evidence="2">2.1.2.9</ecNumber>
    </recommendedName>
</protein>
<dbReference type="InterPro" id="IPR041711">
    <property type="entry name" value="Met-tRNA-FMT_N"/>
</dbReference>
<evidence type="ECO:0000256" key="2">
    <source>
        <dbReference type="ARBA" id="ARBA00012261"/>
    </source>
</evidence>
<feature type="domain" description="Formyl transferase N-terminal" evidence="5">
    <location>
        <begin position="130"/>
        <end position="233"/>
    </location>
</feature>
<dbReference type="Pfam" id="PF00551">
    <property type="entry name" value="Formyl_trans_N"/>
    <property type="match status" value="1"/>
</dbReference>
<dbReference type="Gene3D" id="3.40.50.12230">
    <property type="match status" value="1"/>
</dbReference>
<dbReference type="PANTHER" id="PTHR11138">
    <property type="entry name" value="METHIONYL-TRNA FORMYLTRANSFERASE"/>
    <property type="match status" value="1"/>
</dbReference>
<accession>A0A9P5YH77</accession>
<keyword evidence="4" id="KW-0648">Protein biosynthesis</keyword>
<dbReference type="EC" id="2.1.2.9" evidence="2"/>
<dbReference type="Proteomes" id="UP000807353">
    <property type="component" value="Unassembled WGS sequence"/>
</dbReference>
<dbReference type="Pfam" id="PF02911">
    <property type="entry name" value="Formyl_trans_C"/>
    <property type="match status" value="1"/>
</dbReference>
<dbReference type="OrthoDB" id="10268103at2759"/>
<evidence type="ECO:0000259" key="6">
    <source>
        <dbReference type="Pfam" id="PF02911"/>
    </source>
</evidence>
<organism evidence="7 8">
    <name type="scientific">Collybia nuda</name>
    <dbReference type="NCBI Taxonomy" id="64659"/>
    <lineage>
        <taxon>Eukaryota</taxon>
        <taxon>Fungi</taxon>
        <taxon>Dikarya</taxon>
        <taxon>Basidiomycota</taxon>
        <taxon>Agaricomycotina</taxon>
        <taxon>Agaricomycetes</taxon>
        <taxon>Agaricomycetidae</taxon>
        <taxon>Agaricales</taxon>
        <taxon>Tricholomatineae</taxon>
        <taxon>Clitocybaceae</taxon>
        <taxon>Collybia</taxon>
    </lineage>
</organism>
<dbReference type="CDD" id="cd08646">
    <property type="entry name" value="FMT_core_Met-tRNA-FMT_N"/>
    <property type="match status" value="1"/>
</dbReference>
<comment type="caution">
    <text evidence="7">The sequence shown here is derived from an EMBL/GenBank/DDBJ whole genome shotgun (WGS) entry which is preliminary data.</text>
</comment>
<proteinExistence type="inferred from homology"/>
<evidence type="ECO:0000256" key="1">
    <source>
        <dbReference type="ARBA" id="ARBA00010699"/>
    </source>
</evidence>